<name>A0ABS9CKB6_9FIRM</name>
<evidence type="ECO:0000256" key="2">
    <source>
        <dbReference type="SAM" id="Phobius"/>
    </source>
</evidence>
<keyword evidence="2" id="KW-0472">Membrane</keyword>
<accession>A0ABS9CKB6</accession>
<dbReference type="Proteomes" id="UP001299220">
    <property type="component" value="Unassembled WGS sequence"/>
</dbReference>
<organism evidence="3 4">
    <name type="scientific">Anaeromassilibacillus senegalensis</name>
    <dbReference type="NCBI Taxonomy" id="1673717"/>
    <lineage>
        <taxon>Bacteria</taxon>
        <taxon>Bacillati</taxon>
        <taxon>Bacillota</taxon>
        <taxon>Clostridia</taxon>
        <taxon>Eubacteriales</taxon>
        <taxon>Acutalibacteraceae</taxon>
        <taxon>Anaeromassilibacillus</taxon>
    </lineage>
</organism>
<keyword evidence="2" id="KW-1133">Transmembrane helix</keyword>
<keyword evidence="4" id="KW-1185">Reference proteome</keyword>
<feature type="compositionally biased region" description="Basic and acidic residues" evidence="1">
    <location>
        <begin position="11"/>
        <end position="22"/>
    </location>
</feature>
<proteinExistence type="predicted"/>
<evidence type="ECO:0000313" key="3">
    <source>
        <dbReference type="EMBL" id="MCF2651579.1"/>
    </source>
</evidence>
<feature type="region of interest" description="Disordered" evidence="1">
    <location>
        <begin position="1"/>
        <end position="30"/>
    </location>
</feature>
<feature type="transmembrane region" description="Helical" evidence="2">
    <location>
        <begin position="36"/>
        <end position="56"/>
    </location>
</feature>
<keyword evidence="2" id="KW-0812">Transmembrane</keyword>
<evidence type="ECO:0000256" key="1">
    <source>
        <dbReference type="SAM" id="MobiDB-lite"/>
    </source>
</evidence>
<gene>
    <name evidence="3" type="ORF">JQM67_03045</name>
</gene>
<protein>
    <submittedName>
        <fullName evidence="3">Uncharacterized protein</fullName>
    </submittedName>
</protein>
<evidence type="ECO:0000313" key="4">
    <source>
        <dbReference type="Proteomes" id="UP001299220"/>
    </source>
</evidence>
<comment type="caution">
    <text evidence="3">The sequence shown here is derived from an EMBL/GenBank/DDBJ whole genome shotgun (WGS) entry which is preliminary data.</text>
</comment>
<sequence>MQVYEQITPAEQEREKEKEEQAMPRAAPSGGSRLTLLQAAVCALILLAALALRTFLPSLYSEVRAWYDGEMSRSIVITADDVPHS</sequence>
<dbReference type="EMBL" id="JAFBIT010000001">
    <property type="protein sequence ID" value="MCF2651579.1"/>
    <property type="molecule type" value="Genomic_DNA"/>
</dbReference>
<reference evidence="3 4" key="1">
    <citation type="submission" date="2020-12" db="EMBL/GenBank/DDBJ databases">
        <title>Whole genome sequences of gut porcine anaerobes.</title>
        <authorList>
            <person name="Kubasova T."/>
            <person name="Jahodarova E."/>
            <person name="Rychlik I."/>
        </authorList>
    </citation>
    <scope>NUCLEOTIDE SEQUENCE [LARGE SCALE GENOMIC DNA]</scope>
    <source>
        <strain evidence="3 4">An867</strain>
    </source>
</reference>
<dbReference type="RefSeq" id="WP_235322590.1">
    <property type="nucleotide sequence ID" value="NZ_JAFBIT010000001.1"/>
</dbReference>